<protein>
    <recommendedName>
        <fullName evidence="11">Branched-chain amino acid ABC transporter permease</fullName>
    </recommendedName>
</protein>
<dbReference type="AlphaFoldDB" id="A0A653K6N5"/>
<keyword evidence="6 8" id="KW-1133">Transmembrane helix</keyword>
<proteinExistence type="inferred from homology"/>
<feature type="transmembrane region" description="Helical" evidence="8">
    <location>
        <begin position="136"/>
        <end position="161"/>
    </location>
</feature>
<dbReference type="GO" id="GO:1903785">
    <property type="term" value="P:L-valine transmembrane transport"/>
    <property type="evidence" value="ECO:0007669"/>
    <property type="project" value="TreeGrafter"/>
</dbReference>
<keyword evidence="4" id="KW-1003">Cell membrane</keyword>
<accession>A0A653K6N5</accession>
<evidence type="ECO:0000256" key="5">
    <source>
        <dbReference type="ARBA" id="ARBA00022692"/>
    </source>
</evidence>
<dbReference type="PANTHER" id="PTHR34979:SF1">
    <property type="entry name" value="INNER MEMBRANE PROTEIN YGAZ"/>
    <property type="match status" value="1"/>
</dbReference>
<organism evidence="9 10">
    <name type="scientific">Acinetobacter proteolyticus</name>
    <dbReference type="NCBI Taxonomy" id="1776741"/>
    <lineage>
        <taxon>Bacteria</taxon>
        <taxon>Pseudomonadati</taxon>
        <taxon>Pseudomonadota</taxon>
        <taxon>Gammaproteobacteria</taxon>
        <taxon>Moraxellales</taxon>
        <taxon>Moraxellaceae</taxon>
        <taxon>Acinetobacter</taxon>
    </lineage>
</organism>
<name>A0A653K6N5_9GAMM</name>
<evidence type="ECO:0000256" key="1">
    <source>
        <dbReference type="ARBA" id="ARBA00004651"/>
    </source>
</evidence>
<keyword evidence="3" id="KW-0813">Transport</keyword>
<gene>
    <name evidence="9" type="ORF">ACI8B_30037</name>
</gene>
<feature type="transmembrane region" description="Helical" evidence="8">
    <location>
        <begin position="173"/>
        <end position="189"/>
    </location>
</feature>
<feature type="transmembrane region" description="Helical" evidence="8">
    <location>
        <begin position="20"/>
        <end position="43"/>
    </location>
</feature>
<dbReference type="InterPro" id="IPR011606">
    <property type="entry name" value="Brnchd-chn_aa_trnsp_permease"/>
</dbReference>
<evidence type="ECO:0000313" key="10">
    <source>
        <dbReference type="Proteomes" id="UP000430404"/>
    </source>
</evidence>
<dbReference type="PANTHER" id="PTHR34979">
    <property type="entry name" value="INNER MEMBRANE PROTEIN YGAZ"/>
    <property type="match status" value="1"/>
</dbReference>
<dbReference type="EMBL" id="CABWKZ010000023">
    <property type="protein sequence ID" value="VXA56566.1"/>
    <property type="molecule type" value="Genomic_DNA"/>
</dbReference>
<keyword evidence="7 8" id="KW-0472">Membrane</keyword>
<evidence type="ECO:0000256" key="2">
    <source>
        <dbReference type="ARBA" id="ARBA00010735"/>
    </source>
</evidence>
<evidence type="ECO:0000313" key="9">
    <source>
        <dbReference type="EMBL" id="VXA56566.1"/>
    </source>
</evidence>
<keyword evidence="5 8" id="KW-0812">Transmembrane</keyword>
<evidence type="ECO:0000256" key="6">
    <source>
        <dbReference type="ARBA" id="ARBA00022989"/>
    </source>
</evidence>
<dbReference type="GO" id="GO:0005886">
    <property type="term" value="C:plasma membrane"/>
    <property type="evidence" value="ECO:0007669"/>
    <property type="project" value="UniProtKB-SubCell"/>
</dbReference>
<evidence type="ECO:0000256" key="3">
    <source>
        <dbReference type="ARBA" id="ARBA00022448"/>
    </source>
</evidence>
<comment type="subcellular location">
    <subcellularLocation>
        <location evidence="1">Cell membrane</location>
        <topology evidence="1">Multi-pass membrane protein</topology>
    </subcellularLocation>
</comment>
<evidence type="ECO:0000256" key="7">
    <source>
        <dbReference type="ARBA" id="ARBA00023136"/>
    </source>
</evidence>
<evidence type="ECO:0000256" key="8">
    <source>
        <dbReference type="SAM" id="Phobius"/>
    </source>
</evidence>
<evidence type="ECO:0000256" key="4">
    <source>
        <dbReference type="ARBA" id="ARBA00022475"/>
    </source>
</evidence>
<feature type="transmembrane region" description="Helical" evidence="8">
    <location>
        <begin position="195"/>
        <end position="228"/>
    </location>
</feature>
<dbReference type="Pfam" id="PF03591">
    <property type="entry name" value="AzlC"/>
    <property type="match status" value="1"/>
</dbReference>
<dbReference type="Proteomes" id="UP000430404">
    <property type="component" value="Unassembled WGS sequence"/>
</dbReference>
<sequence>MLMLSETITDDTPITISRAFLNGVVKILPLCFAVLPWGLLAGSMAVQAGLSTGQAIGMSALVFAGAAQLMTLGLVMAGTPAITIIISVFLITTQHYLYALYLREDISKQPLKHRLLLGFLLTDELFAVSIKKQQHYIYYLLGAGSCFYLCWVLFSICGVLLASSVPNLDQYHLDFSIVATFIAIVIPFIKNINTLVGVLVSVLLTLVFLSLGIKSAAILAGVIGMLTATCLQNLRERVA</sequence>
<comment type="similarity">
    <text evidence="2">Belongs to the AzlC family.</text>
</comment>
<evidence type="ECO:0008006" key="11">
    <source>
        <dbReference type="Google" id="ProtNLM"/>
    </source>
</evidence>
<reference evidence="9 10" key="1">
    <citation type="submission" date="2019-10" db="EMBL/GenBank/DDBJ databases">
        <authorList>
            <person name="Karimi E."/>
        </authorList>
    </citation>
    <scope>NUCLEOTIDE SEQUENCE [LARGE SCALE GENOMIC DNA]</scope>
    <source>
        <strain evidence="9">Acinetobacter sp. 8BE</strain>
    </source>
</reference>